<dbReference type="InterPro" id="IPR004441">
    <property type="entry name" value="rRNA_MeTrfase_TrmH"/>
</dbReference>
<proteinExistence type="predicted"/>
<protein>
    <recommendedName>
        <fullName evidence="3">RNA 2-O ribose methyltransferase substrate binding domain-containing protein</fullName>
    </recommendedName>
</protein>
<dbReference type="EMBL" id="UINC01145726">
    <property type="protein sequence ID" value="SVD36027.1"/>
    <property type="molecule type" value="Genomic_DNA"/>
</dbReference>
<reference evidence="4" key="1">
    <citation type="submission" date="2018-05" db="EMBL/GenBank/DDBJ databases">
        <authorList>
            <person name="Lanie J.A."/>
            <person name="Ng W.-L."/>
            <person name="Kazmierczak K.M."/>
            <person name="Andrzejewski T.M."/>
            <person name="Davidsen T.M."/>
            <person name="Wayne K.J."/>
            <person name="Tettelin H."/>
            <person name="Glass J.I."/>
            <person name="Rusch D."/>
            <person name="Podicherti R."/>
            <person name="Tsui H.-C.T."/>
            <person name="Winkler M.E."/>
        </authorList>
    </citation>
    <scope>NUCLEOTIDE SEQUENCE</scope>
</reference>
<dbReference type="PANTHER" id="PTHR46429">
    <property type="entry name" value="23S RRNA (GUANOSINE-2'-O-)-METHYLTRANSFERASE RLMB"/>
    <property type="match status" value="1"/>
</dbReference>
<evidence type="ECO:0000256" key="2">
    <source>
        <dbReference type="ARBA" id="ARBA00022679"/>
    </source>
</evidence>
<dbReference type="SUPFAM" id="SSF75217">
    <property type="entry name" value="alpha/beta knot"/>
    <property type="match status" value="1"/>
</dbReference>
<dbReference type="InterPro" id="IPR001537">
    <property type="entry name" value="SpoU_MeTrfase"/>
</dbReference>
<evidence type="ECO:0000256" key="1">
    <source>
        <dbReference type="ARBA" id="ARBA00022603"/>
    </source>
</evidence>
<feature type="domain" description="RNA 2-O ribose methyltransferase substrate binding" evidence="3">
    <location>
        <begin position="11"/>
        <end position="86"/>
    </location>
</feature>
<dbReference type="GO" id="GO:0005829">
    <property type="term" value="C:cytosol"/>
    <property type="evidence" value="ECO:0007669"/>
    <property type="project" value="TreeGrafter"/>
</dbReference>
<dbReference type="GO" id="GO:0032259">
    <property type="term" value="P:methylation"/>
    <property type="evidence" value="ECO:0007669"/>
    <property type="project" value="UniProtKB-KW"/>
</dbReference>
<gene>
    <name evidence="4" type="ORF">METZ01_LOCUS388881</name>
</gene>
<dbReference type="InterPro" id="IPR029064">
    <property type="entry name" value="Ribosomal_eL30-like_sf"/>
</dbReference>
<dbReference type="InterPro" id="IPR029028">
    <property type="entry name" value="Alpha/beta_knot_MTases"/>
</dbReference>
<dbReference type="PANTHER" id="PTHR46429:SF1">
    <property type="entry name" value="23S RRNA (GUANOSINE-2'-O-)-METHYLTRANSFERASE RLMB"/>
    <property type="match status" value="1"/>
</dbReference>
<evidence type="ECO:0000259" key="3">
    <source>
        <dbReference type="SMART" id="SM00967"/>
    </source>
</evidence>
<dbReference type="Pfam" id="PF08032">
    <property type="entry name" value="SpoU_sub_bind"/>
    <property type="match status" value="1"/>
</dbReference>
<dbReference type="GO" id="GO:0006396">
    <property type="term" value="P:RNA processing"/>
    <property type="evidence" value="ECO:0007669"/>
    <property type="project" value="InterPro"/>
</dbReference>
<dbReference type="SMART" id="SM00967">
    <property type="entry name" value="SpoU_sub_bind"/>
    <property type="match status" value="1"/>
</dbReference>
<organism evidence="4">
    <name type="scientific">marine metagenome</name>
    <dbReference type="NCBI Taxonomy" id="408172"/>
    <lineage>
        <taxon>unclassified sequences</taxon>
        <taxon>metagenomes</taxon>
        <taxon>ecological metagenomes</taxon>
    </lineage>
</organism>
<dbReference type="SUPFAM" id="SSF55315">
    <property type="entry name" value="L30e-like"/>
    <property type="match status" value="1"/>
</dbReference>
<dbReference type="Pfam" id="PF00588">
    <property type="entry name" value="SpoU_methylase"/>
    <property type="match status" value="1"/>
</dbReference>
<sequence length="234" mass="25131">MSMTLRDQFLIIHGRKPVLEALSGGYEVARIHLSSGAKGKIIKEIENLAYVRGVEVERVTVNRINALTRSGQHQGIAADIRAQRMQSLTSFLEQRSGRKYASSVLVLDGIHNPANLGMILRSVTAAGLDGVVVPYEETAKIGAVAIKASAGVAFKAPILRVDNALNAVTQLNEARFDLVALDVGGEPVFSSEFSDRMALVLGNETSGIGEEVRNLCSRTVSLPLHNEVESLNVA</sequence>
<keyword evidence="2" id="KW-0808">Transferase</keyword>
<dbReference type="AlphaFoldDB" id="A0A382UPJ6"/>
<feature type="non-terminal residue" evidence="4">
    <location>
        <position position="234"/>
    </location>
</feature>
<accession>A0A382UPJ6</accession>
<dbReference type="Gene3D" id="3.40.1280.10">
    <property type="match status" value="1"/>
</dbReference>
<dbReference type="Gene3D" id="3.30.1330.30">
    <property type="match status" value="1"/>
</dbReference>
<dbReference type="InterPro" id="IPR013123">
    <property type="entry name" value="SpoU_subst-bd"/>
</dbReference>
<keyword evidence="1" id="KW-0489">Methyltransferase</keyword>
<dbReference type="InterPro" id="IPR029026">
    <property type="entry name" value="tRNA_m1G_MTases_N"/>
</dbReference>
<dbReference type="CDD" id="cd18095">
    <property type="entry name" value="SpoU-like_rRNA-MTase"/>
    <property type="match status" value="1"/>
</dbReference>
<evidence type="ECO:0000313" key="4">
    <source>
        <dbReference type="EMBL" id="SVD36027.1"/>
    </source>
</evidence>
<name>A0A382UPJ6_9ZZZZ</name>
<dbReference type="GO" id="GO:0003723">
    <property type="term" value="F:RNA binding"/>
    <property type="evidence" value="ECO:0007669"/>
    <property type="project" value="InterPro"/>
</dbReference>
<dbReference type="GO" id="GO:0008173">
    <property type="term" value="F:RNA methyltransferase activity"/>
    <property type="evidence" value="ECO:0007669"/>
    <property type="project" value="InterPro"/>
</dbReference>